<dbReference type="Proteomes" id="UP001157134">
    <property type="component" value="Unassembled WGS sequence"/>
</dbReference>
<dbReference type="SUPFAM" id="SSF47336">
    <property type="entry name" value="ACP-like"/>
    <property type="match status" value="1"/>
</dbReference>
<dbReference type="EMBL" id="BSSV01000005">
    <property type="protein sequence ID" value="GLX86234.1"/>
    <property type="molecule type" value="Genomic_DNA"/>
</dbReference>
<evidence type="ECO:0000313" key="2">
    <source>
        <dbReference type="EMBL" id="GLX86234.1"/>
    </source>
</evidence>
<protein>
    <submittedName>
        <fullName evidence="2">Acyl carrier protein</fullName>
    </submittedName>
</protein>
<feature type="domain" description="Carrier" evidence="1">
    <location>
        <begin position="1"/>
        <end position="80"/>
    </location>
</feature>
<evidence type="ECO:0000259" key="1">
    <source>
        <dbReference type="PROSITE" id="PS50075"/>
    </source>
</evidence>
<keyword evidence="3" id="KW-1185">Reference proteome</keyword>
<accession>A0ABQ6HE34</accession>
<comment type="caution">
    <text evidence="2">The sequence shown here is derived from an EMBL/GenBank/DDBJ whole genome shotgun (WGS) entry which is preliminary data.</text>
</comment>
<evidence type="ECO:0000313" key="3">
    <source>
        <dbReference type="Proteomes" id="UP001157134"/>
    </source>
</evidence>
<dbReference type="RefSeq" id="WP_284299042.1">
    <property type="nucleotide sequence ID" value="NZ_BSSV01000005.1"/>
</dbReference>
<proteinExistence type="predicted"/>
<name>A0ABQ6HE34_9GAMM</name>
<dbReference type="InterPro" id="IPR036736">
    <property type="entry name" value="ACP-like_sf"/>
</dbReference>
<dbReference type="InterPro" id="IPR009081">
    <property type="entry name" value="PP-bd_ACP"/>
</dbReference>
<dbReference type="PROSITE" id="PS50075">
    <property type="entry name" value="CARRIER"/>
    <property type="match status" value="1"/>
</dbReference>
<dbReference type="Gene3D" id="1.10.1200.10">
    <property type="entry name" value="ACP-like"/>
    <property type="match status" value="1"/>
</dbReference>
<reference evidence="2 3" key="1">
    <citation type="submission" date="2023-03" db="EMBL/GenBank/DDBJ databases">
        <title>Thalassotalea loyana LMG 22536T draft genome sequence.</title>
        <authorList>
            <person name="Sawabe T."/>
        </authorList>
    </citation>
    <scope>NUCLEOTIDE SEQUENCE [LARGE SCALE GENOMIC DNA]</scope>
    <source>
        <strain evidence="2 3">LMG 22536</strain>
    </source>
</reference>
<organism evidence="2 3">
    <name type="scientific">Thalassotalea loyana</name>
    <dbReference type="NCBI Taxonomy" id="280483"/>
    <lineage>
        <taxon>Bacteria</taxon>
        <taxon>Pseudomonadati</taxon>
        <taxon>Pseudomonadota</taxon>
        <taxon>Gammaproteobacteria</taxon>
        <taxon>Alteromonadales</taxon>
        <taxon>Colwelliaceae</taxon>
        <taxon>Thalassotalea</taxon>
    </lineage>
</organism>
<sequence length="85" mass="9522">MSFNTVYQAIADVILEVSDIEEEELAPSSTFEEVDIDSIDYIELGLMVKKSFHVNVDSKQFESGEISNIQQLCDYIVSNMPAQVA</sequence>
<gene>
    <name evidence="2" type="ORF">tloyanaT_24870</name>
</gene>
<dbReference type="Pfam" id="PF00550">
    <property type="entry name" value="PP-binding"/>
    <property type="match status" value="1"/>
</dbReference>